<dbReference type="AlphaFoldDB" id="A0A176VY30"/>
<evidence type="ECO:0000313" key="3">
    <source>
        <dbReference type="Proteomes" id="UP000077202"/>
    </source>
</evidence>
<dbReference type="PANTHER" id="PTHR32251">
    <property type="entry name" value="3-OXO-5-ALPHA-STEROID 4-DEHYDROGENASE"/>
    <property type="match status" value="1"/>
</dbReference>
<keyword evidence="1" id="KW-0812">Transmembrane</keyword>
<evidence type="ECO:0000256" key="1">
    <source>
        <dbReference type="SAM" id="Phobius"/>
    </source>
</evidence>
<organism evidence="2 3">
    <name type="scientific">Marchantia polymorpha subsp. ruderalis</name>
    <dbReference type="NCBI Taxonomy" id="1480154"/>
    <lineage>
        <taxon>Eukaryota</taxon>
        <taxon>Viridiplantae</taxon>
        <taxon>Streptophyta</taxon>
        <taxon>Embryophyta</taxon>
        <taxon>Marchantiophyta</taxon>
        <taxon>Marchantiopsida</taxon>
        <taxon>Marchantiidae</taxon>
        <taxon>Marchantiales</taxon>
        <taxon>Marchantiaceae</taxon>
        <taxon>Marchantia</taxon>
    </lineage>
</organism>
<sequence>MGAQILDSDYLAITGIVTVFYQFIFFVIAATLKIENVAEFAGTSNFVILAALTYFLNGTHGIRQLVLTLAVIVWGVRLGLFLFYRTWHWGADKRIEEKRNNLFKFAALWVLQGMKIEVFGDQTKIFWQSLPTKGRWCDAGLWSWSRHPNYFGEILLWWGIFLAAMPELTGTQFAVIASPIFVTFMLLFVTGIPVLESTADQVHGSNAQYRLYKQNTSVLIPLPPALYGKLPRWCKTVFLLDFPFYSSGLRDEKQEQHDIYAPYV</sequence>
<keyword evidence="3" id="KW-1185">Reference proteome</keyword>
<name>A0A176VY30_MARPO</name>
<dbReference type="Gene3D" id="1.20.120.1630">
    <property type="match status" value="1"/>
</dbReference>
<dbReference type="PANTHER" id="PTHR32251:SF15">
    <property type="entry name" value="3-OXO-5-ALPHA-STEROID 4-DEHYDROGENASE (DUF1295)"/>
    <property type="match status" value="1"/>
</dbReference>
<accession>A0A176VY30</accession>
<dbReference type="Pfam" id="PF06966">
    <property type="entry name" value="DUF1295"/>
    <property type="match status" value="1"/>
</dbReference>
<keyword evidence="1" id="KW-0472">Membrane</keyword>
<dbReference type="EMBL" id="LVLJ01002341">
    <property type="protein sequence ID" value="OAE25293.1"/>
    <property type="molecule type" value="Genomic_DNA"/>
</dbReference>
<feature type="transmembrane region" description="Helical" evidence="1">
    <location>
        <begin position="37"/>
        <end position="56"/>
    </location>
</feature>
<reference evidence="2" key="1">
    <citation type="submission" date="2016-03" db="EMBL/GenBank/DDBJ databases">
        <title>Mechanisms controlling the formation of the plant cell surface in tip-growing cells are functionally conserved among land plants.</title>
        <authorList>
            <person name="Honkanen S."/>
            <person name="Jones V.A."/>
            <person name="Morieri G."/>
            <person name="Champion C."/>
            <person name="Hetherington A.J."/>
            <person name="Kelly S."/>
            <person name="Saint-Marcoux D."/>
            <person name="Proust H."/>
            <person name="Prescott H."/>
            <person name="Dolan L."/>
        </authorList>
    </citation>
    <scope>NUCLEOTIDE SEQUENCE [LARGE SCALE GENOMIC DNA]</scope>
    <source>
        <tissue evidence="2">Whole gametophyte</tissue>
    </source>
</reference>
<dbReference type="InterPro" id="IPR010721">
    <property type="entry name" value="UstE-like"/>
</dbReference>
<dbReference type="Proteomes" id="UP000077202">
    <property type="component" value="Unassembled WGS sequence"/>
</dbReference>
<feature type="transmembrane region" description="Helical" evidence="1">
    <location>
        <begin position="12"/>
        <end position="30"/>
    </location>
</feature>
<gene>
    <name evidence="2" type="ORF">AXG93_4620s1070</name>
</gene>
<dbReference type="PROSITE" id="PS50244">
    <property type="entry name" value="S5A_REDUCTASE"/>
    <property type="match status" value="1"/>
</dbReference>
<dbReference type="GO" id="GO:0016020">
    <property type="term" value="C:membrane"/>
    <property type="evidence" value="ECO:0007669"/>
    <property type="project" value="TreeGrafter"/>
</dbReference>
<feature type="transmembrane region" description="Helical" evidence="1">
    <location>
        <begin position="62"/>
        <end position="84"/>
    </location>
</feature>
<keyword evidence="1" id="KW-1133">Transmembrane helix</keyword>
<feature type="transmembrane region" description="Helical" evidence="1">
    <location>
        <begin position="172"/>
        <end position="195"/>
    </location>
</feature>
<proteinExistence type="predicted"/>
<comment type="caution">
    <text evidence="2">The sequence shown here is derived from an EMBL/GenBank/DDBJ whole genome shotgun (WGS) entry which is preliminary data.</text>
</comment>
<protein>
    <submittedName>
        <fullName evidence="2">Uncharacterized protein</fullName>
    </submittedName>
</protein>
<evidence type="ECO:0000313" key="2">
    <source>
        <dbReference type="EMBL" id="OAE25293.1"/>
    </source>
</evidence>